<feature type="transmembrane region" description="Helical" evidence="1">
    <location>
        <begin position="37"/>
        <end position="54"/>
    </location>
</feature>
<name>A0A418NU58_9SPHN</name>
<organism evidence="2 3">
    <name type="scientific">Aurantiacibacter zhengii</name>
    <dbReference type="NCBI Taxonomy" id="2307003"/>
    <lineage>
        <taxon>Bacteria</taxon>
        <taxon>Pseudomonadati</taxon>
        <taxon>Pseudomonadota</taxon>
        <taxon>Alphaproteobacteria</taxon>
        <taxon>Sphingomonadales</taxon>
        <taxon>Erythrobacteraceae</taxon>
        <taxon>Aurantiacibacter</taxon>
    </lineage>
</organism>
<dbReference type="AlphaFoldDB" id="A0A418NU58"/>
<sequence>MQRMSWKQSAISGLLFAVGISLWDLFRHSPEMGELATRFAFSFVTFTVGYRFILNRLARREAQDR</sequence>
<gene>
    <name evidence="2" type="ORF">D2V07_04540</name>
</gene>
<dbReference type="RefSeq" id="WP_119585215.1">
    <property type="nucleotide sequence ID" value="NZ_CAWODQ010000012.1"/>
</dbReference>
<evidence type="ECO:0000256" key="1">
    <source>
        <dbReference type="SAM" id="Phobius"/>
    </source>
</evidence>
<proteinExistence type="predicted"/>
<keyword evidence="1" id="KW-0812">Transmembrane</keyword>
<keyword evidence="1" id="KW-0472">Membrane</keyword>
<protein>
    <submittedName>
        <fullName evidence="2">Uncharacterized protein</fullName>
    </submittedName>
</protein>
<accession>A0A418NU58</accession>
<dbReference type="Proteomes" id="UP000286576">
    <property type="component" value="Unassembled WGS sequence"/>
</dbReference>
<evidence type="ECO:0000313" key="2">
    <source>
        <dbReference type="EMBL" id="RIV87616.1"/>
    </source>
</evidence>
<reference evidence="2 3" key="1">
    <citation type="submission" date="2018-08" db="EMBL/GenBank/DDBJ databases">
        <title>Erythrobacter zhengii sp.nov., a bacterium isolated from deep-sea sediment.</title>
        <authorList>
            <person name="Fang C."/>
            <person name="Wu Y.-H."/>
            <person name="Sun C."/>
            <person name="Wang H."/>
            <person name="Cheng H."/>
            <person name="Meng F.-X."/>
            <person name="Wang C.-S."/>
            <person name="Xu X.-W."/>
        </authorList>
    </citation>
    <scope>NUCLEOTIDE SEQUENCE [LARGE SCALE GENOMIC DNA]</scope>
    <source>
        <strain evidence="2 3">V18</strain>
    </source>
</reference>
<comment type="caution">
    <text evidence="2">The sequence shown here is derived from an EMBL/GenBank/DDBJ whole genome shotgun (WGS) entry which is preliminary data.</text>
</comment>
<keyword evidence="3" id="KW-1185">Reference proteome</keyword>
<dbReference type="OrthoDB" id="7410091at2"/>
<keyword evidence="1" id="KW-1133">Transmembrane helix</keyword>
<evidence type="ECO:0000313" key="3">
    <source>
        <dbReference type="Proteomes" id="UP000286576"/>
    </source>
</evidence>
<dbReference type="EMBL" id="QXFL01000002">
    <property type="protein sequence ID" value="RIV87616.1"/>
    <property type="molecule type" value="Genomic_DNA"/>
</dbReference>